<protein>
    <recommendedName>
        <fullName evidence="1">non-specific serine/threonine protein kinase</fullName>
        <ecNumber evidence="1">2.7.11.1</ecNumber>
    </recommendedName>
</protein>
<keyword evidence="3" id="KW-0808">Transferase</keyword>
<dbReference type="Gene3D" id="3.30.200.20">
    <property type="entry name" value="Phosphorylase Kinase, domain 1"/>
    <property type="match status" value="1"/>
</dbReference>
<dbReference type="Pfam" id="PF00069">
    <property type="entry name" value="Pkinase"/>
    <property type="match status" value="1"/>
</dbReference>
<evidence type="ECO:0000256" key="7">
    <source>
        <dbReference type="ARBA" id="ARBA00047899"/>
    </source>
</evidence>
<name>A0A9W9ENT1_9EURO</name>
<evidence type="ECO:0000256" key="5">
    <source>
        <dbReference type="ARBA" id="ARBA00022777"/>
    </source>
</evidence>
<evidence type="ECO:0000256" key="2">
    <source>
        <dbReference type="ARBA" id="ARBA00022527"/>
    </source>
</evidence>
<evidence type="ECO:0000256" key="6">
    <source>
        <dbReference type="ARBA" id="ARBA00022840"/>
    </source>
</evidence>
<evidence type="ECO:0000256" key="1">
    <source>
        <dbReference type="ARBA" id="ARBA00012513"/>
    </source>
</evidence>
<sequence>MDLSMFCQNNLLYTQESLSRYCLGGYHPVDLGDTFGNDRYKVYHKLGWGGFSTVWLAKDRDRQQWVSLKIMTADTSASRELQMLKHLESYSRKELSSNYVVQLLDAFTHEGPNGVHQCLVFELLGPSVDKVLSDYHESHESLCPETIFRMSTQLLKAIRFIHSAGICHGDVSGRNIAFTCSHLWKQTEEQLFDVLGFPKLEPLTRVDGAPLGNGLPTQLVKAADWGEWIDEDDEDIRILDFGESFFQGQEPIKLAQPGSLRLPETIFTDSFDYRVDLWRTGCMQTYLRRYDVKIYFFLFTTWPFWYLGEDDVFIFQMIGFVESLPAEWESKWRSMMKKSTHDLKLEEDYGMSKLERKFAGLAPNSTLEPLLRVTQGLMRFLPSSRLTAENALDMLANAEN</sequence>
<feature type="domain" description="Protein kinase" evidence="9">
    <location>
        <begin position="40"/>
        <end position="400"/>
    </location>
</feature>
<dbReference type="OrthoDB" id="5979581at2759"/>
<evidence type="ECO:0000256" key="3">
    <source>
        <dbReference type="ARBA" id="ARBA00022679"/>
    </source>
</evidence>
<keyword evidence="6" id="KW-0067">ATP-binding</keyword>
<comment type="caution">
    <text evidence="10">The sequence shown here is derived from an EMBL/GenBank/DDBJ whole genome shotgun (WGS) entry which is preliminary data.</text>
</comment>
<reference evidence="10" key="2">
    <citation type="journal article" date="2023" name="IMA Fungus">
        <title>Comparative genomic study of the Penicillium genus elucidates a diverse pangenome and 15 lateral gene transfer events.</title>
        <authorList>
            <person name="Petersen C."/>
            <person name="Sorensen T."/>
            <person name="Nielsen M.R."/>
            <person name="Sondergaard T.E."/>
            <person name="Sorensen J.L."/>
            <person name="Fitzpatrick D.A."/>
            <person name="Frisvad J.C."/>
            <person name="Nielsen K.L."/>
        </authorList>
    </citation>
    <scope>NUCLEOTIDE SEQUENCE</scope>
    <source>
        <strain evidence="10">IBT 30761</strain>
    </source>
</reference>
<comment type="catalytic activity">
    <reaction evidence="7">
        <text>L-threonyl-[protein] + ATP = O-phospho-L-threonyl-[protein] + ADP + H(+)</text>
        <dbReference type="Rhea" id="RHEA:46608"/>
        <dbReference type="Rhea" id="RHEA-COMP:11060"/>
        <dbReference type="Rhea" id="RHEA-COMP:11605"/>
        <dbReference type="ChEBI" id="CHEBI:15378"/>
        <dbReference type="ChEBI" id="CHEBI:30013"/>
        <dbReference type="ChEBI" id="CHEBI:30616"/>
        <dbReference type="ChEBI" id="CHEBI:61977"/>
        <dbReference type="ChEBI" id="CHEBI:456216"/>
        <dbReference type="EC" id="2.7.11.1"/>
    </reaction>
</comment>
<dbReference type="Gene3D" id="1.10.510.10">
    <property type="entry name" value="Transferase(Phosphotransferase) domain 1"/>
    <property type="match status" value="1"/>
</dbReference>
<evidence type="ECO:0000256" key="4">
    <source>
        <dbReference type="ARBA" id="ARBA00022741"/>
    </source>
</evidence>
<evidence type="ECO:0000313" key="11">
    <source>
        <dbReference type="Proteomes" id="UP001149074"/>
    </source>
</evidence>
<dbReference type="RefSeq" id="XP_056469769.1">
    <property type="nucleotide sequence ID" value="XM_056622353.1"/>
</dbReference>
<dbReference type="SMART" id="SM00220">
    <property type="entry name" value="S_TKc"/>
    <property type="match status" value="1"/>
</dbReference>
<reference evidence="10" key="1">
    <citation type="submission" date="2022-11" db="EMBL/GenBank/DDBJ databases">
        <authorList>
            <person name="Petersen C."/>
        </authorList>
    </citation>
    <scope>NUCLEOTIDE SEQUENCE</scope>
    <source>
        <strain evidence="10">IBT 30761</strain>
    </source>
</reference>
<evidence type="ECO:0000256" key="8">
    <source>
        <dbReference type="ARBA" id="ARBA00048679"/>
    </source>
</evidence>
<dbReference type="InterPro" id="IPR000719">
    <property type="entry name" value="Prot_kinase_dom"/>
</dbReference>
<dbReference type="InterPro" id="IPR051334">
    <property type="entry name" value="SRPK"/>
</dbReference>
<keyword evidence="4" id="KW-0547">Nucleotide-binding</keyword>
<dbReference type="GO" id="GO:0004674">
    <property type="term" value="F:protein serine/threonine kinase activity"/>
    <property type="evidence" value="ECO:0007669"/>
    <property type="project" value="UniProtKB-KW"/>
</dbReference>
<dbReference type="GO" id="GO:0000245">
    <property type="term" value="P:spliceosomal complex assembly"/>
    <property type="evidence" value="ECO:0007669"/>
    <property type="project" value="TreeGrafter"/>
</dbReference>
<evidence type="ECO:0000259" key="9">
    <source>
        <dbReference type="PROSITE" id="PS50011"/>
    </source>
</evidence>
<accession>A0A9W9ENT1</accession>
<dbReference type="EC" id="2.7.11.1" evidence="1"/>
<dbReference type="GO" id="GO:0005524">
    <property type="term" value="F:ATP binding"/>
    <property type="evidence" value="ECO:0007669"/>
    <property type="project" value="UniProtKB-KW"/>
</dbReference>
<comment type="catalytic activity">
    <reaction evidence="8">
        <text>L-seryl-[protein] + ATP = O-phospho-L-seryl-[protein] + ADP + H(+)</text>
        <dbReference type="Rhea" id="RHEA:17989"/>
        <dbReference type="Rhea" id="RHEA-COMP:9863"/>
        <dbReference type="Rhea" id="RHEA-COMP:11604"/>
        <dbReference type="ChEBI" id="CHEBI:15378"/>
        <dbReference type="ChEBI" id="CHEBI:29999"/>
        <dbReference type="ChEBI" id="CHEBI:30616"/>
        <dbReference type="ChEBI" id="CHEBI:83421"/>
        <dbReference type="ChEBI" id="CHEBI:456216"/>
        <dbReference type="EC" id="2.7.11.1"/>
    </reaction>
</comment>
<dbReference type="GO" id="GO:0050684">
    <property type="term" value="P:regulation of mRNA processing"/>
    <property type="evidence" value="ECO:0007669"/>
    <property type="project" value="TreeGrafter"/>
</dbReference>
<keyword evidence="2" id="KW-0723">Serine/threonine-protein kinase</keyword>
<dbReference type="EMBL" id="JAPQKI010000010">
    <property type="protein sequence ID" value="KAJ5085091.1"/>
    <property type="molecule type" value="Genomic_DNA"/>
</dbReference>
<dbReference type="PANTHER" id="PTHR47634">
    <property type="entry name" value="PROTEIN KINASE DOMAIN-CONTAINING PROTEIN-RELATED"/>
    <property type="match status" value="1"/>
</dbReference>
<dbReference type="PROSITE" id="PS50011">
    <property type="entry name" value="PROTEIN_KINASE_DOM"/>
    <property type="match status" value="1"/>
</dbReference>
<dbReference type="Proteomes" id="UP001149074">
    <property type="component" value="Unassembled WGS sequence"/>
</dbReference>
<keyword evidence="11" id="KW-1185">Reference proteome</keyword>
<evidence type="ECO:0000313" key="10">
    <source>
        <dbReference type="EMBL" id="KAJ5085091.1"/>
    </source>
</evidence>
<dbReference type="SUPFAM" id="SSF56112">
    <property type="entry name" value="Protein kinase-like (PK-like)"/>
    <property type="match status" value="1"/>
</dbReference>
<proteinExistence type="predicted"/>
<dbReference type="GeneID" id="81361332"/>
<dbReference type="PANTHER" id="PTHR47634:SF9">
    <property type="entry name" value="PROTEIN KINASE DOMAIN-CONTAINING PROTEIN-RELATED"/>
    <property type="match status" value="1"/>
</dbReference>
<dbReference type="InterPro" id="IPR011009">
    <property type="entry name" value="Kinase-like_dom_sf"/>
</dbReference>
<gene>
    <name evidence="10" type="ORF">N7532_009862</name>
</gene>
<keyword evidence="5" id="KW-0418">Kinase</keyword>
<organism evidence="10 11">
    <name type="scientific">Penicillium argentinense</name>
    <dbReference type="NCBI Taxonomy" id="1131581"/>
    <lineage>
        <taxon>Eukaryota</taxon>
        <taxon>Fungi</taxon>
        <taxon>Dikarya</taxon>
        <taxon>Ascomycota</taxon>
        <taxon>Pezizomycotina</taxon>
        <taxon>Eurotiomycetes</taxon>
        <taxon>Eurotiomycetidae</taxon>
        <taxon>Eurotiales</taxon>
        <taxon>Aspergillaceae</taxon>
        <taxon>Penicillium</taxon>
    </lineage>
</organism>
<dbReference type="AlphaFoldDB" id="A0A9W9ENT1"/>